<gene>
    <name evidence="1" type="ORF">N7G274_005483</name>
</gene>
<evidence type="ECO:0000313" key="1">
    <source>
        <dbReference type="EMBL" id="KAL2041699.1"/>
    </source>
</evidence>
<keyword evidence="2" id="KW-1185">Reference proteome</keyword>
<dbReference type="Proteomes" id="UP001590950">
    <property type="component" value="Unassembled WGS sequence"/>
</dbReference>
<comment type="caution">
    <text evidence="1">The sequence shown here is derived from an EMBL/GenBank/DDBJ whole genome shotgun (WGS) entry which is preliminary data.</text>
</comment>
<accession>A0ABR4A717</accession>
<reference evidence="1 2" key="1">
    <citation type="submission" date="2024-09" db="EMBL/GenBank/DDBJ databases">
        <title>Rethinking Asexuality: The Enigmatic Case of Functional Sexual Genes in Lepraria (Stereocaulaceae).</title>
        <authorList>
            <person name="Doellman M."/>
            <person name="Sun Y."/>
            <person name="Barcenas-Pena A."/>
            <person name="Lumbsch H.T."/>
            <person name="Grewe F."/>
        </authorList>
    </citation>
    <scope>NUCLEOTIDE SEQUENCE [LARGE SCALE GENOMIC DNA]</scope>
    <source>
        <strain evidence="1 2">Mercado 3170</strain>
    </source>
</reference>
<evidence type="ECO:0000313" key="2">
    <source>
        <dbReference type="Proteomes" id="UP001590950"/>
    </source>
</evidence>
<dbReference type="EMBL" id="JBEFKJ010000016">
    <property type="protein sequence ID" value="KAL2041699.1"/>
    <property type="molecule type" value="Genomic_DNA"/>
</dbReference>
<sequence length="135" mass="15353">MNGHANIDASDMFSEQVVDFLGFVAQSGLMLTRWKAKCVNVFKTIWIIFPEAMYFTVIERRVINRKGRPCDLERACAIAATVSLEHEADVDEMIDIDEWPSMEKIIQPKTWNTTSGDLPDSIDVKLQLSIFAILE</sequence>
<proteinExistence type="predicted"/>
<protein>
    <submittedName>
        <fullName evidence="1">Uncharacterized protein</fullName>
    </submittedName>
</protein>
<name>A0ABR4A717_9LECA</name>
<organism evidence="1 2">
    <name type="scientific">Stereocaulon virgatum</name>
    <dbReference type="NCBI Taxonomy" id="373712"/>
    <lineage>
        <taxon>Eukaryota</taxon>
        <taxon>Fungi</taxon>
        <taxon>Dikarya</taxon>
        <taxon>Ascomycota</taxon>
        <taxon>Pezizomycotina</taxon>
        <taxon>Lecanoromycetes</taxon>
        <taxon>OSLEUM clade</taxon>
        <taxon>Lecanoromycetidae</taxon>
        <taxon>Lecanorales</taxon>
        <taxon>Lecanorineae</taxon>
        <taxon>Stereocaulaceae</taxon>
        <taxon>Stereocaulon</taxon>
    </lineage>
</organism>